<name>A0A8H7S7A0_9FUNG</name>
<reference evidence="1 2" key="1">
    <citation type="submission" date="2020-12" db="EMBL/GenBank/DDBJ databases">
        <title>Metabolic potential, ecology and presence of endohyphal bacteria is reflected in genomic diversity of Mucoromycotina.</title>
        <authorList>
            <person name="Muszewska A."/>
            <person name="Okrasinska A."/>
            <person name="Steczkiewicz K."/>
            <person name="Drgas O."/>
            <person name="Orlowska M."/>
            <person name="Perlinska-Lenart U."/>
            <person name="Aleksandrzak-Piekarczyk T."/>
            <person name="Szatraj K."/>
            <person name="Zielenkiewicz U."/>
            <person name="Pilsyk S."/>
            <person name="Malc E."/>
            <person name="Mieczkowski P."/>
            <person name="Kruszewska J.S."/>
            <person name="Biernat P."/>
            <person name="Pawlowska J."/>
        </authorList>
    </citation>
    <scope>NUCLEOTIDE SEQUENCE [LARGE SCALE GENOMIC DNA]</scope>
    <source>
        <strain evidence="1 2">CBS 142.35</strain>
    </source>
</reference>
<protein>
    <submittedName>
        <fullName evidence="1">Uncharacterized protein</fullName>
    </submittedName>
</protein>
<accession>A0A8H7S7A0</accession>
<comment type="caution">
    <text evidence="1">The sequence shown here is derived from an EMBL/GenBank/DDBJ whole genome shotgun (WGS) entry which is preliminary data.</text>
</comment>
<keyword evidence="2" id="KW-1185">Reference proteome</keyword>
<dbReference type="AlphaFoldDB" id="A0A8H7S7A0"/>
<dbReference type="EMBL" id="JAEPRB010000049">
    <property type="protein sequence ID" value="KAG2224074.1"/>
    <property type="molecule type" value="Genomic_DNA"/>
</dbReference>
<evidence type="ECO:0000313" key="1">
    <source>
        <dbReference type="EMBL" id="KAG2224074.1"/>
    </source>
</evidence>
<dbReference type="Proteomes" id="UP000646827">
    <property type="component" value="Unassembled WGS sequence"/>
</dbReference>
<sequence length="90" mass="9767">MHLQTKSEKKTKRWMYLVIALENTDDLVTKMARSIAGAGFVYSDACLGKYTQDPIDPAAAIFESASLPNGVIGYIGRSVPVITSATENND</sequence>
<evidence type="ECO:0000313" key="2">
    <source>
        <dbReference type="Proteomes" id="UP000646827"/>
    </source>
</evidence>
<organism evidence="1 2">
    <name type="scientific">Circinella minor</name>
    <dbReference type="NCBI Taxonomy" id="1195481"/>
    <lineage>
        <taxon>Eukaryota</taxon>
        <taxon>Fungi</taxon>
        <taxon>Fungi incertae sedis</taxon>
        <taxon>Mucoromycota</taxon>
        <taxon>Mucoromycotina</taxon>
        <taxon>Mucoromycetes</taxon>
        <taxon>Mucorales</taxon>
        <taxon>Lichtheimiaceae</taxon>
        <taxon>Circinella</taxon>
    </lineage>
</organism>
<proteinExistence type="predicted"/>
<gene>
    <name evidence="1" type="ORF">INT45_004955</name>
</gene>